<dbReference type="AlphaFoldDB" id="K0R226"/>
<feature type="compositionally biased region" description="Polar residues" evidence="9">
    <location>
        <begin position="78"/>
        <end position="96"/>
    </location>
</feature>
<keyword evidence="8" id="KW-0472">Membrane</keyword>
<dbReference type="OrthoDB" id="535128at2759"/>
<evidence type="ECO:0000256" key="1">
    <source>
        <dbReference type="ARBA" id="ARBA00002689"/>
    </source>
</evidence>
<organism evidence="10 11">
    <name type="scientific">Thalassiosira oceanica</name>
    <name type="common">Marine diatom</name>
    <dbReference type="NCBI Taxonomy" id="159749"/>
    <lineage>
        <taxon>Eukaryota</taxon>
        <taxon>Sar</taxon>
        <taxon>Stramenopiles</taxon>
        <taxon>Ochrophyta</taxon>
        <taxon>Bacillariophyta</taxon>
        <taxon>Coscinodiscophyceae</taxon>
        <taxon>Thalassiosirophycidae</taxon>
        <taxon>Thalassiosirales</taxon>
        <taxon>Thalassiosiraceae</taxon>
        <taxon>Thalassiosira</taxon>
    </lineage>
</organism>
<dbReference type="PANTHER" id="PTHR46609:SF6">
    <property type="entry name" value="EXONUCLEASE, PHAGE-TYPE_RECB, C-TERMINAL DOMAIN-CONTAINING PROTEIN-RELATED"/>
    <property type="match status" value="1"/>
</dbReference>
<evidence type="ECO:0000256" key="3">
    <source>
        <dbReference type="ARBA" id="ARBA00006792"/>
    </source>
</evidence>
<evidence type="ECO:0000256" key="7">
    <source>
        <dbReference type="ARBA" id="ARBA00023128"/>
    </source>
</evidence>
<dbReference type="Pfam" id="PF04418">
    <property type="entry name" value="DUF543"/>
    <property type="match status" value="1"/>
</dbReference>
<dbReference type="eggNOG" id="ENOG502S4FM">
    <property type="taxonomic scope" value="Eukaryota"/>
</dbReference>
<comment type="caution">
    <text evidence="10">The sequence shown here is derived from an EMBL/GenBank/DDBJ whole genome shotgun (WGS) entry which is preliminary data.</text>
</comment>
<dbReference type="EMBL" id="AGNL01048774">
    <property type="protein sequence ID" value="EJK45104.1"/>
    <property type="molecule type" value="Genomic_DNA"/>
</dbReference>
<feature type="region of interest" description="Disordered" evidence="9">
    <location>
        <begin position="428"/>
        <end position="468"/>
    </location>
</feature>
<evidence type="ECO:0000313" key="10">
    <source>
        <dbReference type="EMBL" id="EJK45104.1"/>
    </source>
</evidence>
<comment type="similarity">
    <text evidence="3">Belongs to the MICOS complex subunit Mic10 family.</text>
</comment>
<dbReference type="PANTHER" id="PTHR46609">
    <property type="entry name" value="EXONUCLEASE, PHAGE-TYPE/RECB, C-TERMINAL DOMAIN-CONTAINING PROTEIN"/>
    <property type="match status" value="1"/>
</dbReference>
<dbReference type="InterPro" id="IPR007512">
    <property type="entry name" value="Mic10"/>
</dbReference>
<dbReference type="GO" id="GO:0061617">
    <property type="term" value="C:MICOS complex"/>
    <property type="evidence" value="ECO:0007669"/>
    <property type="project" value="InterPro"/>
</dbReference>
<keyword evidence="11" id="KW-1185">Reference proteome</keyword>
<feature type="region of interest" description="Disordered" evidence="9">
    <location>
        <begin position="379"/>
        <end position="416"/>
    </location>
</feature>
<evidence type="ECO:0000256" key="4">
    <source>
        <dbReference type="ARBA" id="ARBA00022692"/>
    </source>
</evidence>
<keyword evidence="4" id="KW-0812">Transmembrane</keyword>
<dbReference type="Gene3D" id="3.90.320.10">
    <property type="match status" value="1"/>
</dbReference>
<gene>
    <name evidence="10" type="ORF">THAOC_36302</name>
</gene>
<keyword evidence="5" id="KW-0999">Mitochondrion inner membrane</keyword>
<accession>K0R226</accession>
<evidence type="ECO:0000256" key="6">
    <source>
        <dbReference type="ARBA" id="ARBA00022989"/>
    </source>
</evidence>
<feature type="region of interest" description="Disordered" evidence="9">
    <location>
        <begin position="178"/>
        <end position="217"/>
    </location>
</feature>
<dbReference type="InterPro" id="IPR051703">
    <property type="entry name" value="NF-kappa-B_Signaling_Reg"/>
</dbReference>
<feature type="region of interest" description="Disordered" evidence="9">
    <location>
        <begin position="1"/>
        <end position="96"/>
    </location>
</feature>
<feature type="compositionally biased region" description="Basic and acidic residues" evidence="9">
    <location>
        <begin position="19"/>
        <end position="37"/>
    </location>
</feature>
<dbReference type="Proteomes" id="UP000266841">
    <property type="component" value="Unassembled WGS sequence"/>
</dbReference>
<evidence type="ECO:0000256" key="5">
    <source>
        <dbReference type="ARBA" id="ARBA00022792"/>
    </source>
</evidence>
<keyword evidence="7" id="KW-0496">Mitochondrion</keyword>
<comment type="function">
    <text evidence="1">Component of the MICOS complex, a large protein complex of the mitochondrial inner membrane that plays crucial roles in the maintenance of crista junctions, inner membrane architecture, and formation of contact sites to the outer membrane.</text>
</comment>
<feature type="compositionally biased region" description="Basic residues" evidence="9">
    <location>
        <begin position="444"/>
        <end position="462"/>
    </location>
</feature>
<evidence type="ECO:0000256" key="2">
    <source>
        <dbReference type="ARBA" id="ARBA00004273"/>
    </source>
</evidence>
<evidence type="ECO:0000256" key="9">
    <source>
        <dbReference type="SAM" id="MobiDB-lite"/>
    </source>
</evidence>
<proteinExistence type="inferred from homology"/>
<reference evidence="10 11" key="1">
    <citation type="journal article" date="2012" name="Genome Biol.">
        <title>Genome and low-iron response of an oceanic diatom adapted to chronic iron limitation.</title>
        <authorList>
            <person name="Lommer M."/>
            <person name="Specht M."/>
            <person name="Roy A.S."/>
            <person name="Kraemer L."/>
            <person name="Andreson R."/>
            <person name="Gutowska M.A."/>
            <person name="Wolf J."/>
            <person name="Bergner S.V."/>
            <person name="Schilhabel M.B."/>
            <person name="Klostermeier U.C."/>
            <person name="Beiko R.G."/>
            <person name="Rosenstiel P."/>
            <person name="Hippler M."/>
            <person name="Laroche J."/>
        </authorList>
    </citation>
    <scope>NUCLEOTIDE SEQUENCE [LARGE SCALE GENOMIC DNA]</scope>
    <source>
        <strain evidence="10 11">CCMP1005</strain>
    </source>
</reference>
<sequence>MGTGAQALWHCGTGGGIDRLGEGRAAGERGTSRDSRRNQSNPLTEISDIDSGPRRPTLTRQAAKEDPVLTKPRAKQGKSMSTTQQSHASASGESTISNIIKQGTERGIMYTTAGMVVGGLASIVLARGGGGGRKVITALGTGIGAGAAWTRCSIDIEEAVEQMNQGLVSRYVGVGMGPHPADRRYDQRQQQGSRNDATVGGVPFPLSEVQRDGQKEKQYRGQTTETVVSVGDYMLDAVERYEQRGDCCFAVKLSADRARQPEDTRISSAFLADRPVFPRLPRRLDCMPLPRNPVLAASALPREQLETVGQDSGHSQDTCALYFMYVTLTDSGIVSTILLRAMHTVYWTVGISMTIRLFSDEEPSAHALVPSQIRGVARRPLHLSEPRESPTKIGSSGSGRSVESDCNDDGSTASGGDEVVYAAASVGIGRKSGMQTSNNAPDTHRRKKKDSRTTTKRSRSSHRTGDMPDVYWRSIPMSHLRLHPNFVPLPLPSQISELPTKEHVRYFRQDSWQWDFLHQGRCTTSQSSAALGFLEPKAASFLGIPKSLRRGGVGAWHRLSEIPDEWSEDILCEGGSFDSEQESVWREYESANIWTPASCLSRPFPFAAKYLCKMTKEELVERKEDLQRKELSVMRTRMSWGNSQEATSILTALNYFCKSDDDATIHEVGMCGAGFDDNEEPLLRGLKLGASPDGIICHGDGTVEVLEVKNHCPFNINRVRSGLRGGNSRNKGNKSTSLATGNYLIRDFELEARVPPQYIPQLMMEILCVGSSVNLDDKSSQAPVCQSAVMVRQTATRGAILLRLQRDEEFISEMLFWLGEFKSRFVDDGCMPKENFFWSDDPSSRYRKFLDQTKRLSESVTEVATIDNSDIQRQLSEKGRAPLFLDRVNQY</sequence>
<dbReference type="InterPro" id="IPR011604">
    <property type="entry name" value="PDDEXK-like_dom_sf"/>
</dbReference>
<evidence type="ECO:0000256" key="8">
    <source>
        <dbReference type="ARBA" id="ARBA00023136"/>
    </source>
</evidence>
<keyword evidence="6" id="KW-1133">Transmembrane helix</keyword>
<protein>
    <submittedName>
        <fullName evidence="10">Uncharacterized protein</fullName>
    </submittedName>
</protein>
<feature type="compositionally biased region" description="Polar residues" evidence="9">
    <location>
        <begin position="392"/>
        <end position="401"/>
    </location>
</feature>
<evidence type="ECO:0000313" key="11">
    <source>
        <dbReference type="Proteomes" id="UP000266841"/>
    </source>
</evidence>
<name>K0R226_THAOC</name>
<comment type="subcellular location">
    <subcellularLocation>
        <location evidence="2">Mitochondrion inner membrane</location>
    </subcellularLocation>
</comment>